<sequence>MSRDEKFMEKWKLTRQHGRKNYTLIRGVLYAILLLLMLLLVNIFKDSMDNFTSNIVLYLIIAFIIAYFEWGTKESKYLRLMKENNKN</sequence>
<dbReference type="RefSeq" id="WP_350343464.1">
    <property type="nucleotide sequence ID" value="NZ_CP158367.1"/>
</dbReference>
<proteinExistence type="predicted"/>
<accession>A0AAU7VL11</accession>
<evidence type="ECO:0000256" key="1">
    <source>
        <dbReference type="SAM" id="Phobius"/>
    </source>
</evidence>
<dbReference type="EMBL" id="CP158367">
    <property type="protein sequence ID" value="XBX74715.1"/>
    <property type="molecule type" value="Genomic_DNA"/>
</dbReference>
<feature type="transmembrane region" description="Helical" evidence="1">
    <location>
        <begin position="21"/>
        <end position="43"/>
    </location>
</feature>
<dbReference type="AlphaFoldDB" id="A0AAU7VL11"/>
<reference evidence="2" key="1">
    <citation type="journal article" date="2013" name="Extremophiles">
        <title>Proteinivorax tanatarense gen. nov., sp. nov., an anaerobic, haloalkaliphilic, proteolytic bacterium isolated from a decaying algal bloom, and proposal of Proteinivoraceae fam. nov.</title>
        <authorList>
            <person name="Kevbrin V."/>
            <person name="Boltyanskaya Y."/>
            <person name="Zhilina T."/>
            <person name="Kolganova T."/>
            <person name="Lavrentjeva E."/>
            <person name="Kuznetsov B."/>
        </authorList>
    </citation>
    <scope>NUCLEOTIDE SEQUENCE</scope>
    <source>
        <strain evidence="2">Z-910T</strain>
    </source>
</reference>
<protein>
    <submittedName>
        <fullName evidence="2">Uncharacterized protein</fullName>
    </submittedName>
</protein>
<reference evidence="2" key="2">
    <citation type="submission" date="2024-06" db="EMBL/GenBank/DDBJ databases">
        <authorList>
            <person name="Petrova K.O."/>
            <person name="Toshchakov S.V."/>
            <person name="Boltjanskaja Y.V."/>
            <person name="Kevbrin V."/>
        </authorList>
    </citation>
    <scope>NUCLEOTIDE SEQUENCE</scope>
    <source>
        <strain evidence="2">Z-910T</strain>
    </source>
</reference>
<feature type="transmembrane region" description="Helical" evidence="1">
    <location>
        <begin position="55"/>
        <end position="72"/>
    </location>
</feature>
<keyword evidence="1" id="KW-0812">Transmembrane</keyword>
<gene>
    <name evidence="2" type="ORF">PRVXT_002773</name>
</gene>
<evidence type="ECO:0000313" key="2">
    <source>
        <dbReference type="EMBL" id="XBX74715.1"/>
    </source>
</evidence>
<organism evidence="2">
    <name type="scientific">Proteinivorax tanatarense</name>
    <dbReference type="NCBI Taxonomy" id="1260629"/>
    <lineage>
        <taxon>Bacteria</taxon>
        <taxon>Bacillati</taxon>
        <taxon>Bacillota</taxon>
        <taxon>Clostridia</taxon>
        <taxon>Eubacteriales</taxon>
        <taxon>Proteinivoracaceae</taxon>
        <taxon>Proteinivorax</taxon>
    </lineage>
</organism>
<name>A0AAU7VL11_9FIRM</name>
<keyword evidence="1" id="KW-0472">Membrane</keyword>
<keyword evidence="1" id="KW-1133">Transmembrane helix</keyword>